<dbReference type="GO" id="GO:0015627">
    <property type="term" value="C:type II protein secretion system complex"/>
    <property type="evidence" value="ECO:0007669"/>
    <property type="project" value="InterPro"/>
</dbReference>
<keyword evidence="7" id="KW-0472">Membrane</keyword>
<evidence type="ECO:0000313" key="10">
    <source>
        <dbReference type="Proteomes" id="UP000254771"/>
    </source>
</evidence>
<dbReference type="Gene3D" id="3.55.40.10">
    <property type="entry name" value="minor pseudopilin epsh domain"/>
    <property type="match status" value="1"/>
</dbReference>
<comment type="caution">
    <text evidence="9">The sequence shown here is derived from an EMBL/GenBank/DDBJ whole genome shotgun (WGS) entry which is preliminary data.</text>
</comment>
<dbReference type="Pfam" id="PF12019">
    <property type="entry name" value="GspH"/>
    <property type="match status" value="1"/>
</dbReference>
<proteinExistence type="predicted"/>
<evidence type="ECO:0000256" key="4">
    <source>
        <dbReference type="ARBA" id="ARBA00022519"/>
    </source>
</evidence>
<gene>
    <name evidence="9" type="ORF">DIZ78_13585</name>
</gene>
<evidence type="ECO:0000256" key="6">
    <source>
        <dbReference type="ARBA" id="ARBA00022989"/>
    </source>
</evidence>
<organism evidence="9 10">
    <name type="scientific">endosymbiont of Escarpia spicata</name>
    <dbReference type="NCBI Taxonomy" id="2200908"/>
    <lineage>
        <taxon>Bacteria</taxon>
        <taxon>Pseudomonadati</taxon>
        <taxon>Pseudomonadota</taxon>
        <taxon>Gammaproteobacteria</taxon>
        <taxon>sulfur-oxidizing symbionts</taxon>
    </lineage>
</organism>
<name>A0A370DF54_9GAMM</name>
<comment type="subcellular location">
    <subcellularLocation>
        <location evidence="1">Cell inner membrane</location>
        <topology evidence="1">Single-pass membrane protein</topology>
    </subcellularLocation>
</comment>
<dbReference type="AlphaFoldDB" id="A0A370DF54"/>
<keyword evidence="3" id="KW-0488">Methylation</keyword>
<keyword evidence="2" id="KW-1003">Cell membrane</keyword>
<evidence type="ECO:0000313" key="9">
    <source>
        <dbReference type="EMBL" id="RDH83549.1"/>
    </source>
</evidence>
<dbReference type="GO" id="GO:0015628">
    <property type="term" value="P:protein secretion by the type II secretion system"/>
    <property type="evidence" value="ECO:0007669"/>
    <property type="project" value="InterPro"/>
</dbReference>
<feature type="domain" description="General secretion pathway GspH" evidence="8">
    <location>
        <begin position="71"/>
        <end position="156"/>
    </location>
</feature>
<evidence type="ECO:0000256" key="3">
    <source>
        <dbReference type="ARBA" id="ARBA00022481"/>
    </source>
</evidence>
<evidence type="ECO:0000259" key="8">
    <source>
        <dbReference type="Pfam" id="PF12019"/>
    </source>
</evidence>
<sequence length="161" mass="17289">MKKSHNFPIMRNKVNYGVSNVMGIDRISRCNGTGSTMLLMAAAVFLFLFVAGVPAFSQLNENETTAKEVGSITDHLQFAHQEAIRLGLPVTVCASGDGETCNDAGNWKEGCIVFIEVDGAQGDLGSSDIVLSKFRNSGDHLGLQSNLAYIQYQADGSINLN</sequence>
<evidence type="ECO:0000256" key="5">
    <source>
        <dbReference type="ARBA" id="ARBA00022692"/>
    </source>
</evidence>
<dbReference type="Proteomes" id="UP000254771">
    <property type="component" value="Unassembled WGS sequence"/>
</dbReference>
<keyword evidence="6" id="KW-1133">Transmembrane helix</keyword>
<keyword evidence="4" id="KW-0997">Cell inner membrane</keyword>
<keyword evidence="10" id="KW-1185">Reference proteome</keyword>
<protein>
    <recommendedName>
        <fullName evidence="8">General secretion pathway GspH domain-containing protein</fullName>
    </recommendedName>
</protein>
<dbReference type="InterPro" id="IPR022346">
    <property type="entry name" value="T2SS_GspH"/>
</dbReference>
<keyword evidence="5" id="KW-0812">Transmembrane</keyword>
<accession>A0A370DF54</accession>
<reference evidence="9 10" key="1">
    <citation type="journal article" date="2018" name="ISME J.">
        <title>Endosymbiont genomes yield clues of tubeworm success.</title>
        <authorList>
            <person name="Li Y."/>
            <person name="Liles M.R."/>
            <person name="Halanych K.M."/>
        </authorList>
    </citation>
    <scope>NUCLEOTIDE SEQUENCE [LARGE SCALE GENOMIC DNA]</scope>
    <source>
        <strain evidence="9">A1462</strain>
    </source>
</reference>
<evidence type="ECO:0000256" key="1">
    <source>
        <dbReference type="ARBA" id="ARBA00004377"/>
    </source>
</evidence>
<evidence type="ECO:0000256" key="2">
    <source>
        <dbReference type="ARBA" id="ARBA00022475"/>
    </source>
</evidence>
<dbReference type="GO" id="GO:0005886">
    <property type="term" value="C:plasma membrane"/>
    <property type="evidence" value="ECO:0007669"/>
    <property type="project" value="UniProtKB-SubCell"/>
</dbReference>
<dbReference type="EMBL" id="QFXE01000018">
    <property type="protein sequence ID" value="RDH83549.1"/>
    <property type="molecule type" value="Genomic_DNA"/>
</dbReference>
<evidence type="ECO:0000256" key="7">
    <source>
        <dbReference type="ARBA" id="ARBA00023136"/>
    </source>
</evidence>